<name>A0AAE3XDI1_9DEIO</name>
<reference evidence="1" key="1">
    <citation type="submission" date="2023-07" db="EMBL/GenBank/DDBJ databases">
        <title>Sorghum-associated microbial communities from plants grown in Nebraska, USA.</title>
        <authorList>
            <person name="Schachtman D."/>
        </authorList>
    </citation>
    <scope>NUCLEOTIDE SEQUENCE</scope>
    <source>
        <strain evidence="1">BE330</strain>
    </source>
</reference>
<evidence type="ECO:0008006" key="3">
    <source>
        <dbReference type="Google" id="ProtNLM"/>
    </source>
</evidence>
<comment type="caution">
    <text evidence="1">The sequence shown here is derived from an EMBL/GenBank/DDBJ whole genome shotgun (WGS) entry which is preliminary data.</text>
</comment>
<evidence type="ECO:0000313" key="2">
    <source>
        <dbReference type="Proteomes" id="UP001185331"/>
    </source>
</evidence>
<dbReference type="AlphaFoldDB" id="A0AAE3XDI1"/>
<evidence type="ECO:0000313" key="1">
    <source>
        <dbReference type="EMBL" id="MDR6219266.1"/>
    </source>
</evidence>
<proteinExistence type="predicted"/>
<dbReference type="EMBL" id="JAVDQK010000006">
    <property type="protein sequence ID" value="MDR6219266.1"/>
    <property type="molecule type" value="Genomic_DNA"/>
</dbReference>
<sequence>MPLNPTPRAAIRCLRPHYPGGIRMFFQQKDRHEQMARLDPRDTNGDGQVSPQEAAAYIQDYLQQASPEERNQILRDYVGGMSPEQRREMGDAIVRSPANPVTQVRHDDDNDLVDAYTRTAQAPAQDGKSPLEAAFAPGGMLSSPLVKAGLVGLAGMIGSRMLRR</sequence>
<protein>
    <recommendedName>
        <fullName evidence="3">EF-hand domain-containing protein</fullName>
    </recommendedName>
</protein>
<accession>A0AAE3XDI1</accession>
<dbReference type="Proteomes" id="UP001185331">
    <property type="component" value="Unassembled WGS sequence"/>
</dbReference>
<organism evidence="1 2">
    <name type="scientific">Deinococcus soli</name>
    <name type="common">ex Cha et al. 2016</name>
    <dbReference type="NCBI Taxonomy" id="1309411"/>
    <lineage>
        <taxon>Bacteria</taxon>
        <taxon>Thermotogati</taxon>
        <taxon>Deinococcota</taxon>
        <taxon>Deinococci</taxon>
        <taxon>Deinococcales</taxon>
        <taxon>Deinococcaceae</taxon>
        <taxon>Deinococcus</taxon>
    </lineage>
</organism>
<gene>
    <name evidence="1" type="ORF">J2Y00_002863</name>
</gene>